<evidence type="ECO:0000259" key="7">
    <source>
        <dbReference type="SMART" id="SM00385"/>
    </source>
</evidence>
<evidence type="ECO:0000313" key="8">
    <source>
        <dbReference type="EMBL" id="KAK4405706.1"/>
    </source>
</evidence>
<dbReference type="EMBL" id="JACGWL010000003">
    <property type="protein sequence ID" value="KAK4405706.1"/>
    <property type="molecule type" value="Genomic_DNA"/>
</dbReference>
<reference evidence="8" key="1">
    <citation type="submission" date="2020-06" db="EMBL/GenBank/DDBJ databases">
        <authorList>
            <person name="Li T."/>
            <person name="Hu X."/>
            <person name="Zhang T."/>
            <person name="Song X."/>
            <person name="Zhang H."/>
            <person name="Dai N."/>
            <person name="Sheng W."/>
            <person name="Hou X."/>
            <person name="Wei L."/>
        </authorList>
    </citation>
    <scope>NUCLEOTIDE SEQUENCE</scope>
    <source>
        <strain evidence="8">K16</strain>
        <tissue evidence="8">Leaf</tissue>
    </source>
</reference>
<feature type="domain" description="Cyclin-like" evidence="7">
    <location>
        <begin position="196"/>
        <end position="298"/>
    </location>
</feature>
<dbReference type="GO" id="GO:0004467">
    <property type="term" value="F:long-chain fatty acid-CoA ligase activity"/>
    <property type="evidence" value="ECO:0007669"/>
    <property type="project" value="UniProtKB-ARBA"/>
</dbReference>
<evidence type="ECO:0000256" key="3">
    <source>
        <dbReference type="ARBA" id="ARBA00022840"/>
    </source>
</evidence>
<comment type="caution">
    <text evidence="8">The sequence shown here is derived from an EMBL/GenBank/DDBJ whole genome shotgun (WGS) entry which is preliminary data.</text>
</comment>
<gene>
    <name evidence="8" type="ORF">Sango_0577100</name>
</gene>
<proteinExistence type="inferred from homology"/>
<dbReference type="Gene3D" id="1.10.472.10">
    <property type="entry name" value="Cyclin-like"/>
    <property type="match status" value="2"/>
</dbReference>
<dbReference type="Gene3D" id="3.40.50.12780">
    <property type="entry name" value="N-terminal domain of ligase-like"/>
    <property type="match status" value="1"/>
</dbReference>
<dbReference type="Proteomes" id="UP001289374">
    <property type="component" value="Unassembled WGS sequence"/>
</dbReference>
<dbReference type="InterPro" id="IPR020845">
    <property type="entry name" value="AMP-binding_CS"/>
</dbReference>
<evidence type="ECO:0000313" key="9">
    <source>
        <dbReference type="Proteomes" id="UP001289374"/>
    </source>
</evidence>
<protein>
    <submittedName>
        <fullName evidence="8">Long chain acyl-CoA synthetase 6, peroxisomal</fullName>
    </submittedName>
</protein>
<evidence type="ECO:0000256" key="6">
    <source>
        <dbReference type="SAM" id="MobiDB-lite"/>
    </source>
</evidence>
<keyword evidence="2" id="KW-0547">Nucleotide-binding</keyword>
<dbReference type="GO" id="GO:0016020">
    <property type="term" value="C:membrane"/>
    <property type="evidence" value="ECO:0007669"/>
    <property type="project" value="TreeGrafter"/>
</dbReference>
<feature type="region of interest" description="Disordered" evidence="6">
    <location>
        <begin position="1"/>
        <end position="26"/>
    </location>
</feature>
<dbReference type="Pfam" id="PF00134">
    <property type="entry name" value="Cyclin_N"/>
    <property type="match status" value="1"/>
</dbReference>
<dbReference type="PANTHER" id="PTHR43272:SF33">
    <property type="entry name" value="AMP-BINDING DOMAIN-CONTAINING PROTEIN-RELATED"/>
    <property type="match status" value="1"/>
</dbReference>
<dbReference type="GO" id="GO:0005524">
    <property type="term" value="F:ATP binding"/>
    <property type="evidence" value="ECO:0007669"/>
    <property type="project" value="UniProtKB-KW"/>
</dbReference>
<comment type="similarity">
    <text evidence="5">Belongs to the cyclin family.</text>
</comment>
<dbReference type="SUPFAM" id="SSF47954">
    <property type="entry name" value="Cyclin-like"/>
    <property type="match status" value="2"/>
</dbReference>
<keyword evidence="4" id="KW-0587">Phenylpropanoid metabolism</keyword>
<evidence type="ECO:0000256" key="2">
    <source>
        <dbReference type="ARBA" id="ARBA00022741"/>
    </source>
</evidence>
<dbReference type="AlphaFoldDB" id="A0AAE1X5X8"/>
<dbReference type="FunFam" id="1.10.472.10:FF:000212">
    <property type="entry name" value="Cyclin-T1-2"/>
    <property type="match status" value="1"/>
</dbReference>
<keyword evidence="9" id="KW-1185">Reference proteome</keyword>
<dbReference type="SUPFAM" id="SSF56801">
    <property type="entry name" value="Acetyl-CoA synthetase-like"/>
    <property type="match status" value="1"/>
</dbReference>
<dbReference type="InterPro" id="IPR036915">
    <property type="entry name" value="Cyclin-like_sf"/>
</dbReference>
<dbReference type="InterPro" id="IPR013763">
    <property type="entry name" value="Cyclin-like_dom"/>
</dbReference>
<accession>A0AAE1X5X8</accession>
<dbReference type="GO" id="GO:0005783">
    <property type="term" value="C:endoplasmic reticulum"/>
    <property type="evidence" value="ECO:0007669"/>
    <property type="project" value="TreeGrafter"/>
</dbReference>
<dbReference type="SMART" id="SM00385">
    <property type="entry name" value="CYCLIN"/>
    <property type="match status" value="1"/>
</dbReference>
<sequence length="1232" mass="137852">MSLVRSYQPRGGQFHRHGRPFYGRNKHTSTRATAADYNCNYDNYAHNTKLDKVNHDSYNDFSQICRLDGPNYDPLPDIVPSSKRRKISALSFEGNERPYQHQNIYQNDVVNLADQSKISNCYNAYSNAYLVSNSSTVVRCEDVSAYDLTNSKRGRSTFEDDEVVLMSRDEIERCSPSRKDGIDPLQEAHLRYSYCIFLQNLGIRLNLHKTTIGTAMVLCHRFFVRRSHASHDRFLIATAVLFLASKSEETPRALNDVLKASCEILHKQDFTLLSYMLPIDWLERYRERITDAEQLILTTLNFELNVQHPYESLTSTLQKLGFSQSLLVNLALNLVSEGVYRGLACSPYDINSWRVVIQEDHDKVQAFFSFHRVKINEGPRRNDTHVFCSAGNKHMLIRTCHPILLCCRQISDGSQSLVLSAQVLKLFCSWAIGMCIASLRITNLRRFGPCFGRFSLPATCVTSLVCPFKPTCRGDTVAAEVGHEVDISVDAVTWFILGYQSNILQKNLGFFQLGCCFSSWLRSSLWLQFKPHQIAAGAAYLAAKFLNMNLASCHNVWHEFHTPPSILKGPNHVFQFLDKTMDPRAERRLQAVRNHLVGSTASEQSPLLRPQPAAGDFFSVEQGYSIVLPEKLQTGKWNVYRNRRSPLKLVSRYVDHPEITTLHDNFVHAEKTFRDYKYLGTRVREDGTVGEYKWITYGEAGASRAAIAAHFVLCKLHVLLAATSLISLNSLWPEWLVVDHACSAYSFISVPLYDTLGPDAVKYIVNHAAVQAIFCAPETLKILLSFLSEIPSVHLIVVVGGVEGQLPSLPSTTGVEVISYSKLHTEGLASLQPFCSPTADDVATICYTSGTTGTPKGVVLTHGNLIANVAGASLGVKLYPSDLYISYLPLAHIYERANQILVVYFGGASGFYQGDNMKLLEDMAVLKPTIFCSVPRLYNRIYAGVMNAVKTSGVLRKKPSPMWDRLVFNKIKEKLGGRVRYMVSGASPLSPEVMDFLRVCFGCIVVEGYGMTESSCVISNMDETDVLSGHVGAPNGACEIKLVDVPEMNYTSEDQPHPRGEICVRGPIVFQGYYKDEVQTREVIDDDGWLHTGDIGLWLPGGRLKIIDRKKNIFKLAQGEYIAPENRKCDSLNSSLVAVVAVDHDMLKAWAAAEGIKYQDLKQLCADPRARAAVLADMDAVAKEAQLRGFEYAKAVTLVLEPFTLENGLLTPTFKASVYFLLVEKKIESKGY</sequence>
<evidence type="ECO:0000256" key="1">
    <source>
        <dbReference type="ARBA" id="ARBA00004930"/>
    </source>
</evidence>
<dbReference type="PROSITE" id="PS00455">
    <property type="entry name" value="AMP_BINDING"/>
    <property type="match status" value="1"/>
</dbReference>
<keyword evidence="3" id="KW-0067">ATP-binding</keyword>
<dbReference type="Pfam" id="PF00501">
    <property type="entry name" value="AMP-binding"/>
    <property type="match status" value="1"/>
</dbReference>
<feature type="compositionally biased region" description="Basic residues" evidence="6">
    <location>
        <begin position="13"/>
        <end position="26"/>
    </location>
</feature>
<dbReference type="PANTHER" id="PTHR43272">
    <property type="entry name" value="LONG-CHAIN-FATTY-ACID--COA LIGASE"/>
    <property type="match status" value="1"/>
</dbReference>
<reference evidence="8" key="2">
    <citation type="journal article" date="2024" name="Plant">
        <title>Genomic evolution and insights into agronomic trait innovations of Sesamum species.</title>
        <authorList>
            <person name="Miao H."/>
            <person name="Wang L."/>
            <person name="Qu L."/>
            <person name="Liu H."/>
            <person name="Sun Y."/>
            <person name="Le M."/>
            <person name="Wang Q."/>
            <person name="Wei S."/>
            <person name="Zheng Y."/>
            <person name="Lin W."/>
            <person name="Duan Y."/>
            <person name="Cao H."/>
            <person name="Xiong S."/>
            <person name="Wang X."/>
            <person name="Wei L."/>
            <person name="Li C."/>
            <person name="Ma Q."/>
            <person name="Ju M."/>
            <person name="Zhao R."/>
            <person name="Li G."/>
            <person name="Mu C."/>
            <person name="Tian Q."/>
            <person name="Mei H."/>
            <person name="Zhang T."/>
            <person name="Gao T."/>
            <person name="Zhang H."/>
        </authorList>
    </citation>
    <scope>NUCLEOTIDE SEQUENCE</scope>
    <source>
        <strain evidence="8">K16</strain>
    </source>
</reference>
<dbReference type="InterPro" id="IPR042099">
    <property type="entry name" value="ANL_N_sf"/>
</dbReference>
<dbReference type="InterPro" id="IPR006671">
    <property type="entry name" value="Cyclin_N"/>
</dbReference>
<name>A0AAE1X5X8_9LAMI</name>
<evidence type="ECO:0000256" key="4">
    <source>
        <dbReference type="ARBA" id="ARBA00023051"/>
    </source>
</evidence>
<comment type="pathway">
    <text evidence="1">Phytoalexin biosynthesis; 3,4',5-trihydroxystilbene biosynthesis; 3,4',5-trihydroxystilbene from trans-4-coumarate: step 1/2.</text>
</comment>
<dbReference type="InterPro" id="IPR000873">
    <property type="entry name" value="AMP-dep_synth/lig_dom"/>
</dbReference>
<organism evidence="8 9">
    <name type="scientific">Sesamum angolense</name>
    <dbReference type="NCBI Taxonomy" id="2727404"/>
    <lineage>
        <taxon>Eukaryota</taxon>
        <taxon>Viridiplantae</taxon>
        <taxon>Streptophyta</taxon>
        <taxon>Embryophyta</taxon>
        <taxon>Tracheophyta</taxon>
        <taxon>Spermatophyta</taxon>
        <taxon>Magnoliopsida</taxon>
        <taxon>eudicotyledons</taxon>
        <taxon>Gunneridae</taxon>
        <taxon>Pentapetalae</taxon>
        <taxon>asterids</taxon>
        <taxon>lamiids</taxon>
        <taxon>Lamiales</taxon>
        <taxon>Pedaliaceae</taxon>
        <taxon>Sesamum</taxon>
    </lineage>
</organism>
<dbReference type="GO" id="GO:0009698">
    <property type="term" value="P:phenylpropanoid metabolic process"/>
    <property type="evidence" value="ECO:0007669"/>
    <property type="project" value="UniProtKB-KW"/>
</dbReference>
<keyword evidence="5" id="KW-0195">Cyclin</keyword>
<evidence type="ECO:0000256" key="5">
    <source>
        <dbReference type="RuleBase" id="RU000383"/>
    </source>
</evidence>